<organism evidence="1 2">
    <name type="scientific">Belnapia rosea</name>
    <dbReference type="NCBI Taxonomy" id="938405"/>
    <lineage>
        <taxon>Bacteria</taxon>
        <taxon>Pseudomonadati</taxon>
        <taxon>Pseudomonadota</taxon>
        <taxon>Alphaproteobacteria</taxon>
        <taxon>Acetobacterales</taxon>
        <taxon>Roseomonadaceae</taxon>
        <taxon>Belnapia</taxon>
    </lineage>
</organism>
<sequence>MGKIASPQTLAGIYPSSGKKHQFQHTSAWRHAKEALGNFLTDSIMPCGKIVHGIDW</sequence>
<protein>
    <submittedName>
        <fullName evidence="1">Uncharacterized protein</fullName>
    </submittedName>
</protein>
<dbReference type="Proteomes" id="UP000198925">
    <property type="component" value="Unassembled WGS sequence"/>
</dbReference>
<gene>
    <name evidence="1" type="ORF">SAMN04487779_10715</name>
</gene>
<proteinExistence type="predicted"/>
<dbReference type="EMBL" id="FMZX01000071">
    <property type="protein sequence ID" value="SDE61520.1"/>
    <property type="molecule type" value="Genomic_DNA"/>
</dbReference>
<dbReference type="AlphaFoldDB" id="A0A1G7ECY2"/>
<keyword evidence="2" id="KW-1185">Reference proteome</keyword>
<reference evidence="1 2" key="1">
    <citation type="submission" date="2016-10" db="EMBL/GenBank/DDBJ databases">
        <authorList>
            <person name="de Groot N.N."/>
        </authorList>
    </citation>
    <scope>NUCLEOTIDE SEQUENCE [LARGE SCALE GENOMIC DNA]</scope>
    <source>
        <strain evidence="1 2">CPCC 100156</strain>
    </source>
</reference>
<accession>A0A1G7ECY2</accession>
<evidence type="ECO:0000313" key="1">
    <source>
        <dbReference type="EMBL" id="SDE61520.1"/>
    </source>
</evidence>
<name>A0A1G7ECY2_9PROT</name>
<evidence type="ECO:0000313" key="2">
    <source>
        <dbReference type="Proteomes" id="UP000198925"/>
    </source>
</evidence>